<feature type="domain" description="BHLH" evidence="7">
    <location>
        <begin position="261"/>
        <end position="310"/>
    </location>
</feature>
<dbReference type="GO" id="GO:0005634">
    <property type="term" value="C:nucleus"/>
    <property type="evidence" value="ECO:0007669"/>
    <property type="project" value="UniProtKB-SubCell"/>
</dbReference>
<dbReference type="SMART" id="SM00353">
    <property type="entry name" value="HLH"/>
    <property type="match status" value="1"/>
</dbReference>
<evidence type="ECO:0000259" key="7">
    <source>
        <dbReference type="PROSITE" id="PS50888"/>
    </source>
</evidence>
<dbReference type="InterPro" id="IPR011598">
    <property type="entry name" value="bHLH_dom"/>
</dbReference>
<evidence type="ECO:0000313" key="9">
    <source>
        <dbReference type="Proteomes" id="UP001327560"/>
    </source>
</evidence>
<keyword evidence="5" id="KW-0539">Nucleus</keyword>
<dbReference type="EMBL" id="CP136892">
    <property type="protein sequence ID" value="WOK99867.1"/>
    <property type="molecule type" value="Genomic_DNA"/>
</dbReference>
<evidence type="ECO:0000256" key="4">
    <source>
        <dbReference type="ARBA" id="ARBA00023163"/>
    </source>
</evidence>
<sequence length="361" mass="40040">MDGFAAFRPEVWSCNVDDYNFCSSSACQSSSDFDRIIGTESTNNSMNNGLLLDLDLLQYQEVMMLAADTAARRPDLDATSFGEYSPNSSSSQKDYVQVEKFGASCNEEHDDISAIFSTCKNVHNSSCSRNISSEESTNHHLSFDQDVASQSSSKLNTSSCKRKLDEMVRVEESKQICSLLESNSSIEEGGFQISFTRGERSKRSRSESSTSIDFIQEGGYEPDNEAIAQVKEMIYQAAALRPVAVPEEEVMEKPKRKNVRISSDPQTVAARQRRERISERLRVLQRLVPGGSKLDTASMLDEAANYLKFLKAQVKALETLGSRFDAVNSGSSIIASSSSTFPVALNQAFPMQDYFLLYPKP</sequence>
<organism evidence="8 9">
    <name type="scientific">Canna indica</name>
    <name type="common">Indian-shot</name>
    <dbReference type="NCBI Taxonomy" id="4628"/>
    <lineage>
        <taxon>Eukaryota</taxon>
        <taxon>Viridiplantae</taxon>
        <taxon>Streptophyta</taxon>
        <taxon>Embryophyta</taxon>
        <taxon>Tracheophyta</taxon>
        <taxon>Spermatophyta</taxon>
        <taxon>Magnoliopsida</taxon>
        <taxon>Liliopsida</taxon>
        <taxon>Zingiberales</taxon>
        <taxon>Cannaceae</taxon>
        <taxon>Canna</taxon>
    </lineage>
</organism>
<evidence type="ECO:0000256" key="3">
    <source>
        <dbReference type="ARBA" id="ARBA00023015"/>
    </source>
</evidence>
<dbReference type="GO" id="GO:0046983">
    <property type="term" value="F:protein dimerization activity"/>
    <property type="evidence" value="ECO:0007669"/>
    <property type="project" value="InterPro"/>
</dbReference>
<feature type="compositionally biased region" description="Basic and acidic residues" evidence="6">
    <location>
        <begin position="197"/>
        <end position="206"/>
    </location>
</feature>
<protein>
    <recommendedName>
        <fullName evidence="7">BHLH domain-containing protein</fullName>
    </recommendedName>
</protein>
<keyword evidence="4" id="KW-0804">Transcription</keyword>
<dbReference type="InterPro" id="IPR036638">
    <property type="entry name" value="HLH_DNA-bd_sf"/>
</dbReference>
<dbReference type="PANTHER" id="PTHR45914:SF12">
    <property type="entry name" value="TRANSCRIPTION FACTOR BHLH87"/>
    <property type="match status" value="1"/>
</dbReference>
<dbReference type="Pfam" id="PF00010">
    <property type="entry name" value="HLH"/>
    <property type="match status" value="1"/>
</dbReference>
<dbReference type="Proteomes" id="UP001327560">
    <property type="component" value="Chromosome 3"/>
</dbReference>
<evidence type="ECO:0000256" key="5">
    <source>
        <dbReference type="ARBA" id="ARBA00023242"/>
    </source>
</evidence>
<comment type="similarity">
    <text evidence="2">Belongs to the bHLH protein family.</text>
</comment>
<name>A0AAQ3K106_9LILI</name>
<proteinExistence type="inferred from homology"/>
<dbReference type="AlphaFoldDB" id="A0AAQ3K106"/>
<feature type="region of interest" description="Disordered" evidence="6">
    <location>
        <begin position="197"/>
        <end position="218"/>
    </location>
</feature>
<dbReference type="PROSITE" id="PS50888">
    <property type="entry name" value="BHLH"/>
    <property type="match status" value="1"/>
</dbReference>
<dbReference type="GO" id="GO:0003700">
    <property type="term" value="F:DNA-binding transcription factor activity"/>
    <property type="evidence" value="ECO:0007669"/>
    <property type="project" value="InterPro"/>
</dbReference>
<dbReference type="PANTHER" id="PTHR45914">
    <property type="entry name" value="TRANSCRIPTION FACTOR HEC3-RELATED"/>
    <property type="match status" value="1"/>
</dbReference>
<dbReference type="SUPFAM" id="SSF47459">
    <property type="entry name" value="HLH, helix-loop-helix DNA-binding domain"/>
    <property type="match status" value="1"/>
</dbReference>
<dbReference type="Gene3D" id="4.10.280.10">
    <property type="entry name" value="Helix-loop-helix DNA-binding domain"/>
    <property type="match status" value="1"/>
</dbReference>
<accession>A0AAQ3K106</accession>
<dbReference type="InterPro" id="IPR045843">
    <property type="entry name" value="IND-like"/>
</dbReference>
<keyword evidence="3" id="KW-0805">Transcription regulation</keyword>
<evidence type="ECO:0000256" key="2">
    <source>
        <dbReference type="ARBA" id="ARBA00005510"/>
    </source>
</evidence>
<evidence type="ECO:0000256" key="1">
    <source>
        <dbReference type="ARBA" id="ARBA00004123"/>
    </source>
</evidence>
<gene>
    <name evidence="8" type="ORF">Cni_G08579</name>
</gene>
<reference evidence="8 9" key="1">
    <citation type="submission" date="2023-10" db="EMBL/GenBank/DDBJ databases">
        <title>Chromosome-scale genome assembly provides insights into flower coloration mechanisms of Canna indica.</title>
        <authorList>
            <person name="Li C."/>
        </authorList>
    </citation>
    <scope>NUCLEOTIDE SEQUENCE [LARGE SCALE GENOMIC DNA]</scope>
    <source>
        <tissue evidence="8">Flower</tissue>
    </source>
</reference>
<comment type="subcellular location">
    <subcellularLocation>
        <location evidence="1">Nucleus</location>
    </subcellularLocation>
</comment>
<evidence type="ECO:0000256" key="6">
    <source>
        <dbReference type="SAM" id="MobiDB-lite"/>
    </source>
</evidence>
<evidence type="ECO:0000313" key="8">
    <source>
        <dbReference type="EMBL" id="WOK99867.1"/>
    </source>
</evidence>
<keyword evidence="9" id="KW-1185">Reference proteome</keyword>
<dbReference type="CDD" id="cd11454">
    <property type="entry name" value="bHLH_AtIND_like"/>
    <property type="match status" value="1"/>
</dbReference>